<keyword evidence="7 11" id="KW-0472">Membrane</keyword>
<feature type="domain" description="Cadherin" evidence="12">
    <location>
        <begin position="77"/>
        <end position="180"/>
    </location>
</feature>
<evidence type="ECO:0000256" key="9">
    <source>
        <dbReference type="PROSITE-ProRule" id="PRU00043"/>
    </source>
</evidence>
<dbReference type="PRINTS" id="PR00205">
    <property type="entry name" value="CADHERIN"/>
</dbReference>
<dbReference type="InterPro" id="IPR015919">
    <property type="entry name" value="Cadherin-like_sf"/>
</dbReference>
<keyword evidence="8" id="KW-0325">Glycoprotein</keyword>
<comment type="caution">
    <text evidence="13">The sequence shown here is derived from an EMBL/GenBank/DDBJ whole genome shotgun (WGS) entry which is preliminary data.</text>
</comment>
<keyword evidence="2 11" id="KW-0812">Transmembrane</keyword>
<reference evidence="13" key="1">
    <citation type="journal article" date="2023" name="PLoS Negl. Trop. Dis.">
        <title>A genome sequence for Biomphalaria pfeifferi, the major vector snail for the human-infecting parasite Schistosoma mansoni.</title>
        <authorList>
            <person name="Bu L."/>
            <person name="Lu L."/>
            <person name="Laidemitt M.R."/>
            <person name="Zhang S.M."/>
            <person name="Mutuku M."/>
            <person name="Mkoji G."/>
            <person name="Steinauer M."/>
            <person name="Loker E.S."/>
        </authorList>
    </citation>
    <scope>NUCLEOTIDE SEQUENCE</scope>
    <source>
        <strain evidence="13">KasaAsao</strain>
    </source>
</reference>
<evidence type="ECO:0000256" key="2">
    <source>
        <dbReference type="ARBA" id="ARBA00022692"/>
    </source>
</evidence>
<feature type="domain" description="Cadherin" evidence="12">
    <location>
        <begin position="412"/>
        <end position="499"/>
    </location>
</feature>
<dbReference type="FunFam" id="2.60.40.60:FF:000092">
    <property type="entry name" value="Protocadherin 8"/>
    <property type="match status" value="2"/>
</dbReference>
<feature type="domain" description="Cadherin" evidence="12">
    <location>
        <begin position="286"/>
        <end position="390"/>
    </location>
</feature>
<dbReference type="GO" id="GO:0005886">
    <property type="term" value="C:plasma membrane"/>
    <property type="evidence" value="ECO:0007669"/>
    <property type="project" value="InterPro"/>
</dbReference>
<keyword evidence="14" id="KW-1185">Reference proteome</keyword>
<feature type="transmembrane region" description="Helical" evidence="11">
    <location>
        <begin position="505"/>
        <end position="530"/>
    </location>
</feature>
<evidence type="ECO:0000256" key="5">
    <source>
        <dbReference type="ARBA" id="ARBA00022889"/>
    </source>
</evidence>
<evidence type="ECO:0000256" key="8">
    <source>
        <dbReference type="ARBA" id="ARBA00023180"/>
    </source>
</evidence>
<dbReference type="Gene3D" id="2.60.40.60">
    <property type="entry name" value="Cadherins"/>
    <property type="match status" value="5"/>
</dbReference>
<dbReference type="CDD" id="cd11304">
    <property type="entry name" value="Cadherin_repeat"/>
    <property type="match status" value="5"/>
</dbReference>
<dbReference type="InterPro" id="IPR002126">
    <property type="entry name" value="Cadherin-like_dom"/>
</dbReference>
<evidence type="ECO:0000313" key="13">
    <source>
        <dbReference type="EMBL" id="KAK0045242.1"/>
    </source>
</evidence>
<evidence type="ECO:0000259" key="12">
    <source>
        <dbReference type="PROSITE" id="PS50268"/>
    </source>
</evidence>
<evidence type="ECO:0000256" key="3">
    <source>
        <dbReference type="ARBA" id="ARBA00022737"/>
    </source>
</evidence>
<keyword evidence="5" id="KW-0130">Cell adhesion</keyword>
<dbReference type="InterPro" id="IPR050174">
    <property type="entry name" value="Protocadherin/Cadherin-CA"/>
</dbReference>
<name>A0AAD8EYK4_BIOPF</name>
<dbReference type="PANTHER" id="PTHR24028">
    <property type="entry name" value="CADHERIN-87A"/>
    <property type="match status" value="1"/>
</dbReference>
<evidence type="ECO:0000256" key="11">
    <source>
        <dbReference type="SAM" id="Phobius"/>
    </source>
</evidence>
<feature type="domain" description="Cadherin" evidence="12">
    <location>
        <begin position="181"/>
        <end position="286"/>
    </location>
</feature>
<dbReference type="GO" id="GO:0007163">
    <property type="term" value="P:establishment or maintenance of cell polarity"/>
    <property type="evidence" value="ECO:0007669"/>
    <property type="project" value="UniProtKB-ARBA"/>
</dbReference>
<dbReference type="GO" id="GO:0007156">
    <property type="term" value="P:homophilic cell adhesion via plasma membrane adhesion molecules"/>
    <property type="evidence" value="ECO:0007669"/>
    <property type="project" value="InterPro"/>
</dbReference>
<evidence type="ECO:0000256" key="1">
    <source>
        <dbReference type="ARBA" id="ARBA00004167"/>
    </source>
</evidence>
<reference evidence="13" key="2">
    <citation type="submission" date="2023-04" db="EMBL/GenBank/DDBJ databases">
        <authorList>
            <person name="Bu L."/>
            <person name="Lu L."/>
            <person name="Laidemitt M.R."/>
            <person name="Zhang S.M."/>
            <person name="Mutuku M."/>
            <person name="Mkoji G."/>
            <person name="Steinauer M."/>
            <person name="Loker E.S."/>
        </authorList>
    </citation>
    <scope>NUCLEOTIDE SEQUENCE</scope>
    <source>
        <strain evidence="13">KasaAsao</strain>
        <tissue evidence="13">Whole Snail</tissue>
    </source>
</reference>
<dbReference type="EMBL" id="JASAOG010000184">
    <property type="protein sequence ID" value="KAK0045242.1"/>
    <property type="molecule type" value="Genomic_DNA"/>
</dbReference>
<keyword evidence="4 9" id="KW-0106">Calcium</keyword>
<comment type="subcellular location">
    <subcellularLocation>
        <location evidence="1">Membrane</location>
        <topology evidence="1">Single-pass membrane protein</topology>
    </subcellularLocation>
</comment>
<dbReference type="PROSITE" id="PS00232">
    <property type="entry name" value="CADHERIN_1"/>
    <property type="match status" value="3"/>
</dbReference>
<dbReference type="FunFam" id="2.60.40.60:FF:000116">
    <property type="entry name" value="Dachsous cadherin-related 2"/>
    <property type="match status" value="1"/>
</dbReference>
<evidence type="ECO:0000256" key="6">
    <source>
        <dbReference type="ARBA" id="ARBA00022989"/>
    </source>
</evidence>
<gene>
    <name evidence="13" type="ORF">Bpfe_025391</name>
</gene>
<feature type="region of interest" description="Disordered" evidence="10">
    <location>
        <begin position="541"/>
        <end position="582"/>
    </location>
</feature>
<dbReference type="FunFam" id="2.60.40.60:FF:000020">
    <property type="entry name" value="Dachsous cadherin-related 1b"/>
    <property type="match status" value="1"/>
</dbReference>
<feature type="compositionally biased region" description="Basic and acidic residues" evidence="10">
    <location>
        <begin position="565"/>
        <end position="575"/>
    </location>
</feature>
<dbReference type="Pfam" id="PF00028">
    <property type="entry name" value="Cadherin"/>
    <property type="match status" value="4"/>
</dbReference>
<dbReference type="Proteomes" id="UP001233172">
    <property type="component" value="Unassembled WGS sequence"/>
</dbReference>
<keyword evidence="3" id="KW-0677">Repeat</keyword>
<evidence type="ECO:0000256" key="7">
    <source>
        <dbReference type="ARBA" id="ARBA00023136"/>
    </source>
</evidence>
<sequence length="854" mass="95057">FQLGARQNEEAFSAFRVIADSGNIVTVKELTKLQGETLKLVVEAVDGGNKPLTAQAMVNIHILDSINDAPTIRMTMPYGLRVAKITENAAPGLVVAHFIVDDPDSGENGVVICHLNDDTFALQKLKEAEYKVTVYQQLDRESSSLYDVTITCTDGGQPPMSANVAFAVLLEDANDNAPRFLRQVYLANVTENTPGGFVLRVEAEDIDVGQNGKVTYRLGNVTSLVTSYIHVNSTTGDVRTKQSLDHEIFRELEFYVVAMDDGSPSLSTSAKVIISVIDVNDNMPKVPNDFFMTIEENLPYGSLVGNVDAIDPDYGLSGKVEYQLLTDNEAPRLFNLSKTGEVRALMSFDRETRDIYDINVLARDFGTVPLTNVLHIRIVVTDANDHKPIFTFPTPYNKTIHSTIDSRFNATIARVVATDRDSGNNAKLTYSITDGGKDVFDIDPVTGRIYVMRNLYTKDKGTYDLKLFVHDLGSPNLSETASLIIIVTQGNTTAVFAAFGYNEQMIIVAVLVAFTVSIAVVVFLIVLRFVKKDRRDRRPKYTSGLPLEVKKRSPTPDDDASSDEGPWRRYDEAKRPNGPIVTSGDVSYDANDDIILFKLKLADQYKELEPEDKPCFTHCITGNCFSPFHSLHHRKLFLPVSLIASQETVSPRFIHCITGNCFSPFHSLHHRKLFLPVSLIASQETVSPRFTHCITGNCFSPFHSLHHRKLFLPVSLIASQETVSPRFIHCITGNCFSPFHSLHHRELFLPVSLIASQETVSPRFTHCITGNCFSPFHSLHHRKLFLLVSLIASQETVSPRFTHCITGNCFSPFHSLHHRKLFLPVSLIASQETVSTCFTHCITGNCFSLFLSLL</sequence>
<evidence type="ECO:0000313" key="14">
    <source>
        <dbReference type="Proteomes" id="UP001233172"/>
    </source>
</evidence>
<feature type="domain" description="Cadherin" evidence="12">
    <location>
        <begin position="1"/>
        <end position="72"/>
    </location>
</feature>
<dbReference type="PROSITE" id="PS50268">
    <property type="entry name" value="CADHERIN_2"/>
    <property type="match status" value="5"/>
</dbReference>
<feature type="non-terminal residue" evidence="13">
    <location>
        <position position="1"/>
    </location>
</feature>
<protein>
    <submittedName>
        <fullName evidence="13">Protocadherin-1</fullName>
    </submittedName>
</protein>
<accession>A0AAD8EYK4</accession>
<dbReference type="GO" id="GO:0005509">
    <property type="term" value="F:calcium ion binding"/>
    <property type="evidence" value="ECO:0007669"/>
    <property type="project" value="UniProtKB-UniRule"/>
</dbReference>
<dbReference type="AlphaFoldDB" id="A0AAD8EYK4"/>
<dbReference type="SMART" id="SM00112">
    <property type="entry name" value="CA"/>
    <property type="match status" value="5"/>
</dbReference>
<dbReference type="SUPFAM" id="SSF49313">
    <property type="entry name" value="Cadherin-like"/>
    <property type="match status" value="5"/>
</dbReference>
<evidence type="ECO:0000256" key="10">
    <source>
        <dbReference type="SAM" id="MobiDB-lite"/>
    </source>
</evidence>
<proteinExistence type="predicted"/>
<keyword evidence="6 11" id="KW-1133">Transmembrane helix</keyword>
<dbReference type="InterPro" id="IPR020894">
    <property type="entry name" value="Cadherin_CS"/>
</dbReference>
<organism evidence="13 14">
    <name type="scientific">Biomphalaria pfeifferi</name>
    <name type="common">Bloodfluke planorb</name>
    <name type="synonym">Freshwater snail</name>
    <dbReference type="NCBI Taxonomy" id="112525"/>
    <lineage>
        <taxon>Eukaryota</taxon>
        <taxon>Metazoa</taxon>
        <taxon>Spiralia</taxon>
        <taxon>Lophotrochozoa</taxon>
        <taxon>Mollusca</taxon>
        <taxon>Gastropoda</taxon>
        <taxon>Heterobranchia</taxon>
        <taxon>Euthyneura</taxon>
        <taxon>Panpulmonata</taxon>
        <taxon>Hygrophila</taxon>
        <taxon>Lymnaeoidea</taxon>
        <taxon>Planorbidae</taxon>
        <taxon>Biomphalaria</taxon>
    </lineage>
</organism>
<dbReference type="PANTHER" id="PTHR24028:SF146">
    <property type="entry name" value="CADHERIN 96CB, ISOFORM D-RELATED"/>
    <property type="match status" value="1"/>
</dbReference>
<evidence type="ECO:0000256" key="4">
    <source>
        <dbReference type="ARBA" id="ARBA00022837"/>
    </source>
</evidence>